<accession>A0ABV8NX82</accession>
<gene>
    <name evidence="18" type="ORF">ACFOY1_05865</name>
</gene>
<keyword evidence="5" id="KW-0762">Sugar transport</keyword>
<keyword evidence="6" id="KW-0812">Transmembrane</keyword>
<dbReference type="InterPro" id="IPR003715">
    <property type="entry name" value="Poly_export_N"/>
</dbReference>
<dbReference type="Pfam" id="PF22461">
    <property type="entry name" value="SLBB_2"/>
    <property type="match status" value="2"/>
</dbReference>
<evidence type="ECO:0000256" key="10">
    <source>
        <dbReference type="ARBA" id="ARBA00023114"/>
    </source>
</evidence>
<evidence type="ECO:0000256" key="7">
    <source>
        <dbReference type="ARBA" id="ARBA00022729"/>
    </source>
</evidence>
<keyword evidence="19" id="KW-1185">Reference proteome</keyword>
<dbReference type="PANTHER" id="PTHR33619:SF3">
    <property type="entry name" value="POLYSACCHARIDE EXPORT PROTEIN GFCE-RELATED"/>
    <property type="match status" value="1"/>
</dbReference>
<evidence type="ECO:0000313" key="18">
    <source>
        <dbReference type="EMBL" id="MFC4200473.1"/>
    </source>
</evidence>
<dbReference type="Gene3D" id="1.20.5.70">
    <property type="match status" value="1"/>
</dbReference>
<evidence type="ECO:0000256" key="1">
    <source>
        <dbReference type="ARBA" id="ARBA00004571"/>
    </source>
</evidence>
<keyword evidence="4" id="KW-1134">Transmembrane beta strand</keyword>
<dbReference type="PANTHER" id="PTHR33619">
    <property type="entry name" value="POLYSACCHARIDE EXPORT PROTEIN GFCE-RELATED"/>
    <property type="match status" value="1"/>
</dbReference>
<feature type="domain" description="Outer-membrane lipoprotein Wza C-terminal" evidence="16">
    <location>
        <begin position="318"/>
        <end position="345"/>
    </location>
</feature>
<comment type="subcellular location">
    <subcellularLocation>
        <location evidence="1">Cell outer membrane</location>
        <topology evidence="1">Multi-pass membrane protein</topology>
    </subcellularLocation>
</comment>
<keyword evidence="11" id="KW-0472">Membrane</keyword>
<feature type="domain" description="Polysaccharide export protein N-terminal" evidence="15">
    <location>
        <begin position="51"/>
        <end position="143"/>
    </location>
</feature>
<evidence type="ECO:0000256" key="8">
    <source>
        <dbReference type="ARBA" id="ARBA00023047"/>
    </source>
</evidence>
<keyword evidence="3" id="KW-0813">Transport</keyword>
<dbReference type="InterPro" id="IPR040716">
    <property type="entry name" value="Wza_C"/>
</dbReference>
<keyword evidence="13" id="KW-0998">Cell outer membrane</keyword>
<keyword evidence="12" id="KW-0564">Palmitate</keyword>
<sequence length="349" mass="37947">MGTPQDVQKHMAEDPAPPGALIPITSELIQKQEAAQAQEVKGDVRRLFGKGSAYTVGPGDVLNVMVWGHPELALIPVASNHATGSPSQADVGNGYNVSSGGFIQFPFMGAVKVSGLTENQIRELLTRKLAKYVKDPELTVRVQNYRHRRVYIDGEVRNPGLQVMDDLPMTLPEAINRAGGFTEAADRSSILLTRHGHTIHIDLPELTRLGVNPNRLMLANGDLLRVVNQDESKIFVMGEVVSPHSQQLRDGQMTLTEAIGEAGGPNPTTSNPKQIYVIRKGRDNKAEIFHLNAKSPTAFVLADSFAMKPHDVVFIDPAPVVRWNRVISMLLPSYGAVVTTTSTTNAVAK</sequence>
<dbReference type="Pfam" id="PF18412">
    <property type="entry name" value="Wza_C"/>
    <property type="match status" value="1"/>
</dbReference>
<evidence type="ECO:0000256" key="2">
    <source>
        <dbReference type="ARBA" id="ARBA00009450"/>
    </source>
</evidence>
<keyword evidence="10" id="KW-0626">Porin</keyword>
<feature type="domain" description="SLBB" evidence="17">
    <location>
        <begin position="149"/>
        <end position="226"/>
    </location>
</feature>
<dbReference type="Proteomes" id="UP001595848">
    <property type="component" value="Unassembled WGS sequence"/>
</dbReference>
<evidence type="ECO:0000259" key="17">
    <source>
        <dbReference type="Pfam" id="PF22461"/>
    </source>
</evidence>
<comment type="caution">
    <text evidence="18">The sequence shown here is derived from an EMBL/GenBank/DDBJ whole genome shotgun (WGS) entry which is preliminary data.</text>
</comment>
<evidence type="ECO:0000259" key="16">
    <source>
        <dbReference type="Pfam" id="PF18412"/>
    </source>
</evidence>
<keyword evidence="9" id="KW-0406">Ion transport</keyword>
<dbReference type="EMBL" id="JBHSBV010000002">
    <property type="protein sequence ID" value="MFC4200473.1"/>
    <property type="molecule type" value="Genomic_DNA"/>
</dbReference>
<evidence type="ECO:0000256" key="14">
    <source>
        <dbReference type="ARBA" id="ARBA00023288"/>
    </source>
</evidence>
<evidence type="ECO:0000313" key="19">
    <source>
        <dbReference type="Proteomes" id="UP001595848"/>
    </source>
</evidence>
<dbReference type="Pfam" id="PF02563">
    <property type="entry name" value="Poly_export"/>
    <property type="match status" value="1"/>
</dbReference>
<evidence type="ECO:0000256" key="11">
    <source>
        <dbReference type="ARBA" id="ARBA00023136"/>
    </source>
</evidence>
<evidence type="ECO:0000256" key="12">
    <source>
        <dbReference type="ARBA" id="ARBA00023139"/>
    </source>
</evidence>
<comment type="similarity">
    <text evidence="2">Belongs to the BexD/CtrA/VexA family.</text>
</comment>
<feature type="domain" description="SLBB" evidence="17">
    <location>
        <begin position="233"/>
        <end position="315"/>
    </location>
</feature>
<keyword evidence="8" id="KW-0625">Polysaccharide transport</keyword>
<dbReference type="Gene3D" id="3.10.560.10">
    <property type="entry name" value="Outer membrane lipoprotein wza domain like"/>
    <property type="match status" value="2"/>
</dbReference>
<dbReference type="InterPro" id="IPR049712">
    <property type="entry name" value="Poly_export"/>
</dbReference>
<name>A0ABV8NX82_9BURK</name>
<dbReference type="Gene3D" id="3.30.1950.10">
    <property type="entry name" value="wza like domain"/>
    <property type="match status" value="1"/>
</dbReference>
<evidence type="ECO:0000256" key="13">
    <source>
        <dbReference type="ARBA" id="ARBA00023237"/>
    </source>
</evidence>
<dbReference type="RefSeq" id="WP_246600504.1">
    <property type="nucleotide sequence ID" value="NZ_JAHTBN010000003.1"/>
</dbReference>
<dbReference type="InterPro" id="IPR054765">
    <property type="entry name" value="SLBB_dom"/>
</dbReference>
<proteinExistence type="inferred from homology"/>
<evidence type="ECO:0000256" key="5">
    <source>
        <dbReference type="ARBA" id="ARBA00022597"/>
    </source>
</evidence>
<evidence type="ECO:0000256" key="9">
    <source>
        <dbReference type="ARBA" id="ARBA00023065"/>
    </source>
</evidence>
<organism evidence="18 19">
    <name type="scientific">Candidimonas humi</name>
    <dbReference type="NCBI Taxonomy" id="683355"/>
    <lineage>
        <taxon>Bacteria</taxon>
        <taxon>Pseudomonadati</taxon>
        <taxon>Pseudomonadota</taxon>
        <taxon>Betaproteobacteria</taxon>
        <taxon>Burkholderiales</taxon>
        <taxon>Alcaligenaceae</taxon>
        <taxon>Candidimonas</taxon>
    </lineage>
</organism>
<reference evidence="19" key="1">
    <citation type="journal article" date="2019" name="Int. J. Syst. Evol. Microbiol.">
        <title>The Global Catalogue of Microorganisms (GCM) 10K type strain sequencing project: providing services to taxonomists for standard genome sequencing and annotation.</title>
        <authorList>
            <consortium name="The Broad Institute Genomics Platform"/>
            <consortium name="The Broad Institute Genome Sequencing Center for Infectious Disease"/>
            <person name="Wu L."/>
            <person name="Ma J."/>
        </authorList>
    </citation>
    <scope>NUCLEOTIDE SEQUENCE [LARGE SCALE GENOMIC DNA]</scope>
    <source>
        <strain evidence="19">LMG 24813</strain>
    </source>
</reference>
<keyword evidence="14" id="KW-0449">Lipoprotein</keyword>
<evidence type="ECO:0000256" key="4">
    <source>
        <dbReference type="ARBA" id="ARBA00022452"/>
    </source>
</evidence>
<protein>
    <submittedName>
        <fullName evidence="18">Polysaccharide biosynthesis/export family protein</fullName>
    </submittedName>
</protein>
<evidence type="ECO:0000256" key="6">
    <source>
        <dbReference type="ARBA" id="ARBA00022692"/>
    </source>
</evidence>
<keyword evidence="7" id="KW-0732">Signal</keyword>
<evidence type="ECO:0000256" key="3">
    <source>
        <dbReference type="ARBA" id="ARBA00022448"/>
    </source>
</evidence>
<evidence type="ECO:0000259" key="15">
    <source>
        <dbReference type="Pfam" id="PF02563"/>
    </source>
</evidence>